<protein>
    <submittedName>
        <fullName evidence="1">Uncharacterized protein</fullName>
    </submittedName>
</protein>
<dbReference type="EMBL" id="AP024480">
    <property type="protein sequence ID" value="BCS80229.1"/>
    <property type="molecule type" value="Genomic_DNA"/>
</dbReference>
<evidence type="ECO:0000313" key="2">
    <source>
        <dbReference type="EMBL" id="BCS80229.1"/>
    </source>
</evidence>
<evidence type="ECO:0000313" key="1">
    <source>
        <dbReference type="EMBL" id="BCS80184.1"/>
    </source>
</evidence>
<dbReference type="EMBL" id="AP024480">
    <property type="protein sequence ID" value="BCS80779.1"/>
    <property type="molecule type" value="Genomic_DNA"/>
</dbReference>
<gene>
    <name evidence="1" type="ORF">CaldiYA01_01440</name>
    <name evidence="2" type="ORF">CaldiYA01_01890</name>
    <name evidence="3" type="ORF">CaldiYA01_07390</name>
</gene>
<name>A0ABM7NJA6_9FIRM</name>
<dbReference type="Proteomes" id="UP000663623">
    <property type="component" value="Chromosome"/>
</dbReference>
<sequence>MCYLHTITTLSATYVTINLLPNNSKAKKGKAISNPLKRVFSVGNLLGIKNAFFRVKRNLRQ</sequence>
<keyword evidence="4" id="KW-1185">Reference proteome</keyword>
<proteinExistence type="predicted"/>
<organism evidence="1 4">
    <name type="scientific">Caldicellulosiruptor diazotrophicus</name>
    <dbReference type="NCBI Taxonomy" id="2806205"/>
    <lineage>
        <taxon>Bacteria</taxon>
        <taxon>Bacillati</taxon>
        <taxon>Bacillota</taxon>
        <taxon>Bacillota incertae sedis</taxon>
        <taxon>Caldicellulosiruptorales</taxon>
        <taxon>Caldicellulosiruptoraceae</taxon>
        <taxon>Caldicellulosiruptor</taxon>
    </lineage>
</organism>
<dbReference type="EMBL" id="AP024480">
    <property type="protein sequence ID" value="BCS80184.1"/>
    <property type="molecule type" value="Genomic_DNA"/>
</dbReference>
<reference evidence="1 4" key="1">
    <citation type="submission" date="2021-02" db="EMBL/GenBank/DDBJ databases">
        <title>Nitrogen-fixing ability and nitrogen fixation related genes of thermophilic fermentative bacteria in the genus Caldicellulosiruptor.</title>
        <authorList>
            <person name="Chen Y."/>
            <person name="Nishihara A."/>
            <person name="Haruta S."/>
        </authorList>
    </citation>
    <scope>NUCLEOTIDE SEQUENCE [LARGE SCALE GENOMIC DNA]</scope>
    <source>
        <strain evidence="1 4">YA01</strain>
    </source>
</reference>
<evidence type="ECO:0000313" key="4">
    <source>
        <dbReference type="Proteomes" id="UP000663623"/>
    </source>
</evidence>
<accession>A0ABM7NJA6</accession>
<evidence type="ECO:0000313" key="3">
    <source>
        <dbReference type="EMBL" id="BCS80779.1"/>
    </source>
</evidence>